<evidence type="ECO:0000313" key="3">
    <source>
        <dbReference type="EMBL" id="MFC6996122.1"/>
    </source>
</evidence>
<dbReference type="Proteomes" id="UP001596405">
    <property type="component" value="Unassembled WGS sequence"/>
</dbReference>
<keyword evidence="4" id="KW-1185">Reference proteome</keyword>
<dbReference type="EMBL" id="JBHSYQ010000001">
    <property type="protein sequence ID" value="MFC6996122.1"/>
    <property type="molecule type" value="Genomic_DNA"/>
</dbReference>
<keyword evidence="1" id="KW-1133">Transmembrane helix</keyword>
<reference evidence="4" key="1">
    <citation type="journal article" date="2019" name="Int. J. Syst. Evol. Microbiol.">
        <title>The Global Catalogue of Microorganisms (GCM) 10K type strain sequencing project: providing services to taxonomists for standard genome sequencing and annotation.</title>
        <authorList>
            <consortium name="The Broad Institute Genomics Platform"/>
            <consortium name="The Broad Institute Genome Sequencing Center for Infectious Disease"/>
            <person name="Wu L."/>
            <person name="Ma J."/>
        </authorList>
    </citation>
    <scope>NUCLEOTIDE SEQUENCE [LARGE SCALE GENOMIC DNA]</scope>
    <source>
        <strain evidence="4">CGMCC 4.7393</strain>
    </source>
</reference>
<keyword evidence="1" id="KW-0812">Transmembrane</keyword>
<evidence type="ECO:0000256" key="1">
    <source>
        <dbReference type="SAM" id="Phobius"/>
    </source>
</evidence>
<proteinExistence type="predicted"/>
<protein>
    <submittedName>
        <fullName evidence="3">Outer membrane beta-barrel protein</fullName>
    </submittedName>
</protein>
<feature type="transmembrane region" description="Helical" evidence="1">
    <location>
        <begin position="54"/>
        <end position="75"/>
    </location>
</feature>
<gene>
    <name evidence="3" type="ORF">ACFQHR_00735</name>
</gene>
<evidence type="ECO:0000259" key="2">
    <source>
        <dbReference type="Pfam" id="PF13568"/>
    </source>
</evidence>
<evidence type="ECO:0000313" key="4">
    <source>
        <dbReference type="Proteomes" id="UP001596405"/>
    </source>
</evidence>
<organism evidence="3 4">
    <name type="scientific">Rufibacter roseus</name>
    <dbReference type="NCBI Taxonomy" id="1567108"/>
    <lineage>
        <taxon>Bacteria</taxon>
        <taxon>Pseudomonadati</taxon>
        <taxon>Bacteroidota</taxon>
        <taxon>Cytophagia</taxon>
        <taxon>Cytophagales</taxon>
        <taxon>Hymenobacteraceae</taxon>
        <taxon>Rufibacter</taxon>
    </lineage>
</organism>
<sequence length="527" mass="57587">MKKLSAEEKHDPSLEDIFREGFEGAESTPSSKIWENLNRELENQELKKYRGQVFWYRAAAAAILLLLVSAGAFLWNSNDGLDLVSEGTVALSKEQSNKLELNQRVKKSVANGGVSSDYVDEGLASVSGPFSEKQAKNTREVLRGEKAIATVDQVKKGSSSQVKETAPGFEPTEEVIAQVKIDSNSNSGSKSSTGLEAELAVAAPVNPATASSVTALNGLSGGVVTKADSAAEEKPGTLLLRKSSPDQLLAQTAAERKEISPAVAEVSKWSLSLAYAPQYAYSPIKLNEGSMAPASFTELSAAQPQVYQEYQKAMREFNQSYSPSYSYSARLGASYSINDKWHVESGLLYAENVATTTHSYVINSTSTDQMSNRLAVLRAEPIFNNVAQYQTGNVVSVSKSDTYTTQYRYQQVGLPVRIGYRHDLSKFFAYASGGVNLNLLLKNSITPQNNQLETVHYEFGNENSPFRSWQCFSVTSVGLGYELNDKVSVMVAPEVTYALTPFLKESESQPNAFQFGLSIGSKWRIYK</sequence>
<accession>A0ABW2DE83</accession>
<dbReference type="InterPro" id="IPR025665">
    <property type="entry name" value="Beta-barrel_OMP_2"/>
</dbReference>
<keyword evidence="1" id="KW-0472">Membrane</keyword>
<name>A0ABW2DE83_9BACT</name>
<dbReference type="Pfam" id="PF13568">
    <property type="entry name" value="OMP_b-brl_2"/>
    <property type="match status" value="1"/>
</dbReference>
<dbReference type="RefSeq" id="WP_066618175.1">
    <property type="nucleotide sequence ID" value="NZ_JBHSYQ010000001.1"/>
</dbReference>
<feature type="domain" description="Outer membrane protein beta-barrel" evidence="2">
    <location>
        <begin position="313"/>
        <end position="501"/>
    </location>
</feature>
<comment type="caution">
    <text evidence="3">The sequence shown here is derived from an EMBL/GenBank/DDBJ whole genome shotgun (WGS) entry which is preliminary data.</text>
</comment>